<evidence type="ECO:0000313" key="2">
    <source>
        <dbReference type="Proteomes" id="UP000030745"/>
    </source>
</evidence>
<evidence type="ECO:0000313" key="1">
    <source>
        <dbReference type="EMBL" id="KDO21355.1"/>
    </source>
</evidence>
<protein>
    <submittedName>
        <fullName evidence="1">Uncharacterized protein</fullName>
    </submittedName>
</protein>
<dbReference type="Proteomes" id="UP000030745">
    <property type="component" value="Unassembled WGS sequence"/>
</dbReference>
<keyword evidence="2" id="KW-1185">Reference proteome</keyword>
<feature type="non-terminal residue" evidence="1">
    <location>
        <position position="116"/>
    </location>
</feature>
<accession>A0A067BWY6</accession>
<proteinExistence type="predicted"/>
<sequence length="116" mass="11585">MPPATPSPPSSAQATTGGIVSVCRDAVYFVPSNRGPVCGSGLRSPSGTACPRKGDVSFASCTPTLKSHKNGKCVAPEDASCVVILGTTWGCVFPSAGCLSITAPTPSPTPTDDDSS</sequence>
<dbReference type="OrthoDB" id="74353at2759"/>
<dbReference type="VEuPathDB" id="FungiDB:SPRG_13669"/>
<dbReference type="GeneID" id="24135533"/>
<dbReference type="RefSeq" id="XP_012207912.1">
    <property type="nucleotide sequence ID" value="XM_012352522.1"/>
</dbReference>
<gene>
    <name evidence="1" type="ORF">SPRG_13669</name>
</gene>
<dbReference type="AlphaFoldDB" id="A0A067BWY6"/>
<reference evidence="1 2" key="1">
    <citation type="journal article" date="2013" name="PLoS Genet.">
        <title>Distinctive expansion of potential virulence genes in the genome of the oomycete fish pathogen Saprolegnia parasitica.</title>
        <authorList>
            <person name="Jiang R.H."/>
            <person name="de Bruijn I."/>
            <person name="Haas B.J."/>
            <person name="Belmonte R."/>
            <person name="Lobach L."/>
            <person name="Christie J."/>
            <person name="van den Ackerveken G."/>
            <person name="Bottin A."/>
            <person name="Bulone V."/>
            <person name="Diaz-Moreno S.M."/>
            <person name="Dumas B."/>
            <person name="Fan L."/>
            <person name="Gaulin E."/>
            <person name="Govers F."/>
            <person name="Grenville-Briggs L.J."/>
            <person name="Horner N.R."/>
            <person name="Levin J.Z."/>
            <person name="Mammella M."/>
            <person name="Meijer H.J."/>
            <person name="Morris P."/>
            <person name="Nusbaum C."/>
            <person name="Oome S."/>
            <person name="Phillips A.J."/>
            <person name="van Rooyen D."/>
            <person name="Rzeszutek E."/>
            <person name="Saraiva M."/>
            <person name="Secombes C.J."/>
            <person name="Seidl M.F."/>
            <person name="Snel B."/>
            <person name="Stassen J.H."/>
            <person name="Sykes S."/>
            <person name="Tripathy S."/>
            <person name="van den Berg H."/>
            <person name="Vega-Arreguin J.C."/>
            <person name="Wawra S."/>
            <person name="Young S.K."/>
            <person name="Zeng Q."/>
            <person name="Dieguez-Uribeondo J."/>
            <person name="Russ C."/>
            <person name="Tyler B.M."/>
            <person name="van West P."/>
        </authorList>
    </citation>
    <scope>NUCLEOTIDE SEQUENCE [LARGE SCALE GENOMIC DNA]</scope>
    <source>
        <strain evidence="1 2">CBS 223.65</strain>
    </source>
</reference>
<dbReference type="OMA" id="DSTWSCA"/>
<name>A0A067BWY6_SAPPC</name>
<organism evidence="1 2">
    <name type="scientific">Saprolegnia parasitica (strain CBS 223.65)</name>
    <dbReference type="NCBI Taxonomy" id="695850"/>
    <lineage>
        <taxon>Eukaryota</taxon>
        <taxon>Sar</taxon>
        <taxon>Stramenopiles</taxon>
        <taxon>Oomycota</taxon>
        <taxon>Saprolegniomycetes</taxon>
        <taxon>Saprolegniales</taxon>
        <taxon>Saprolegniaceae</taxon>
        <taxon>Saprolegnia</taxon>
    </lineage>
</organism>
<dbReference type="STRING" id="695850.A0A067BWY6"/>
<dbReference type="KEGG" id="spar:SPRG_13669"/>
<dbReference type="EMBL" id="KK583289">
    <property type="protein sequence ID" value="KDO21355.1"/>
    <property type="molecule type" value="Genomic_DNA"/>
</dbReference>